<dbReference type="STRING" id="1618671.UY67_C0029G0016"/>
<evidence type="ECO:0000313" key="1">
    <source>
        <dbReference type="EMBL" id="KKW23056.1"/>
    </source>
</evidence>
<dbReference type="PATRIC" id="fig|1618671.3.peg.869"/>
<dbReference type="EMBL" id="LCQW01000029">
    <property type="protein sequence ID" value="KKW23056.1"/>
    <property type="molecule type" value="Genomic_DNA"/>
</dbReference>
<sequence length="224" mass="24492">MTLIGNIHLIAGNAGAVAPLLLLLQLEGIQTSRNSDIYIREYSSFGIDEARELRSRASLRALNGRRVFIVVAAAMTTEAQNALLKTIEEAVGNTLFFFIVPAPHMLLPTIRSRAQILDLGRSVHVGLVDPKKFLNADPAQRLLLLKPLLEKGDTEGGRRDIGAVITFLSSLESTMEHVQAREIGLGSTRGEGLEAIYRARKYIGDKGALMKPLLEQVALLLPKM</sequence>
<dbReference type="Gene3D" id="3.40.50.300">
    <property type="entry name" value="P-loop containing nucleotide triphosphate hydrolases"/>
    <property type="match status" value="1"/>
</dbReference>
<dbReference type="AlphaFoldDB" id="A0A0G1WWE2"/>
<dbReference type="InterPro" id="IPR027417">
    <property type="entry name" value="P-loop_NTPase"/>
</dbReference>
<protein>
    <submittedName>
        <fullName evidence="1">Polymerase III, subunit gamma and tau protein</fullName>
    </submittedName>
</protein>
<dbReference type="Pfam" id="PF13177">
    <property type="entry name" value="DNA_pol3_delta2"/>
    <property type="match status" value="1"/>
</dbReference>
<gene>
    <name evidence="1" type="ORF">UY67_C0029G0016</name>
</gene>
<name>A0A0G1WWE2_9BACT</name>
<evidence type="ECO:0000313" key="2">
    <source>
        <dbReference type="Proteomes" id="UP000034273"/>
    </source>
</evidence>
<organism evidence="1 2">
    <name type="scientific">Candidatus Kaiserbacteria bacterium GW2011_GWA2_52_12</name>
    <dbReference type="NCBI Taxonomy" id="1618671"/>
    <lineage>
        <taxon>Bacteria</taxon>
        <taxon>Candidatus Kaiseribacteriota</taxon>
    </lineage>
</organism>
<dbReference type="SUPFAM" id="SSF52540">
    <property type="entry name" value="P-loop containing nucleoside triphosphate hydrolases"/>
    <property type="match status" value="1"/>
</dbReference>
<comment type="caution">
    <text evidence="1">The sequence shown here is derived from an EMBL/GenBank/DDBJ whole genome shotgun (WGS) entry which is preliminary data.</text>
</comment>
<accession>A0A0G1WWE2</accession>
<dbReference type="Proteomes" id="UP000034273">
    <property type="component" value="Unassembled WGS sequence"/>
</dbReference>
<reference evidence="1 2" key="1">
    <citation type="journal article" date="2015" name="Nature">
        <title>rRNA introns, odd ribosomes, and small enigmatic genomes across a large radiation of phyla.</title>
        <authorList>
            <person name="Brown C.T."/>
            <person name="Hug L.A."/>
            <person name="Thomas B.C."/>
            <person name="Sharon I."/>
            <person name="Castelle C.J."/>
            <person name="Singh A."/>
            <person name="Wilkins M.J."/>
            <person name="Williams K.H."/>
            <person name="Banfield J.F."/>
        </authorList>
    </citation>
    <scope>NUCLEOTIDE SEQUENCE [LARGE SCALE GENOMIC DNA]</scope>
</reference>
<proteinExistence type="predicted"/>